<dbReference type="Pfam" id="PF02885">
    <property type="entry name" value="Glycos_trans_3N"/>
    <property type="match status" value="1"/>
</dbReference>
<reference evidence="5" key="1">
    <citation type="submission" date="2021-01" db="EMBL/GenBank/DDBJ databases">
        <title>Active Sulfur Cycling in an Early Earth Analoge.</title>
        <authorList>
            <person name="Hahn C.R."/>
            <person name="Youssef N.H."/>
            <person name="Elshahed M."/>
        </authorList>
    </citation>
    <scope>NUCLEOTIDE SEQUENCE</scope>
    <source>
        <strain evidence="5">Zod_Metabat.1151</strain>
    </source>
</reference>
<dbReference type="InterPro" id="IPR000053">
    <property type="entry name" value="Thymidine/pyrmidine_PPase"/>
</dbReference>
<keyword evidence="1" id="KW-0328">Glycosyltransferase</keyword>
<dbReference type="PANTHER" id="PTHR10515:SF0">
    <property type="entry name" value="THYMIDINE PHOSPHORYLASE"/>
    <property type="match status" value="1"/>
</dbReference>
<dbReference type="Gene3D" id="3.40.1030.10">
    <property type="entry name" value="Nucleoside phosphorylase/phosphoribosyltransferase catalytic domain"/>
    <property type="match status" value="1"/>
</dbReference>
<dbReference type="PANTHER" id="PTHR10515">
    <property type="entry name" value="THYMIDINE PHOSPHORYLASE"/>
    <property type="match status" value="1"/>
</dbReference>
<dbReference type="InterPro" id="IPR035902">
    <property type="entry name" value="Nuc_phospho_transferase"/>
</dbReference>
<feature type="domain" description="Glycosyl transferase family 3 N-terminal" evidence="4">
    <location>
        <begin position="102"/>
        <end position="160"/>
    </location>
</feature>
<dbReference type="InterPro" id="IPR000312">
    <property type="entry name" value="Glycosyl_Trfase_fam3"/>
</dbReference>
<organism evidence="5 6">
    <name type="scientific">Candidatus Iainarchaeum sp</name>
    <dbReference type="NCBI Taxonomy" id="3101447"/>
    <lineage>
        <taxon>Archaea</taxon>
        <taxon>Candidatus Iainarchaeota</taxon>
        <taxon>Candidatus Iainarchaeia</taxon>
        <taxon>Candidatus Iainarchaeales</taxon>
        <taxon>Candidatus Iainarchaeaceae</taxon>
        <taxon>Candidatus Iainarchaeum</taxon>
    </lineage>
</organism>
<evidence type="ECO:0000256" key="2">
    <source>
        <dbReference type="ARBA" id="ARBA00022679"/>
    </source>
</evidence>
<dbReference type="SUPFAM" id="SSF47648">
    <property type="entry name" value="Nucleoside phosphorylase/phosphoribosyltransferase N-terminal domain"/>
    <property type="match status" value="1"/>
</dbReference>
<dbReference type="GO" id="GO:0006206">
    <property type="term" value="P:pyrimidine nucleobase metabolic process"/>
    <property type="evidence" value="ECO:0007669"/>
    <property type="project" value="InterPro"/>
</dbReference>
<dbReference type="InterPro" id="IPR036320">
    <property type="entry name" value="Glycosyl_Trfase_fam3_N_dom_sf"/>
</dbReference>
<proteinExistence type="predicted"/>
<dbReference type="GO" id="GO:0004645">
    <property type="term" value="F:1,4-alpha-oligoglucan phosphorylase activity"/>
    <property type="evidence" value="ECO:0007669"/>
    <property type="project" value="InterPro"/>
</dbReference>
<evidence type="ECO:0000313" key="5">
    <source>
        <dbReference type="EMBL" id="MBN2067630.1"/>
    </source>
</evidence>
<evidence type="ECO:0000313" key="6">
    <source>
        <dbReference type="Proteomes" id="UP000809243"/>
    </source>
</evidence>
<name>A0A938YRL1_9ARCH</name>
<evidence type="ECO:0000256" key="1">
    <source>
        <dbReference type="ARBA" id="ARBA00022676"/>
    </source>
</evidence>
<dbReference type="Gene3D" id="1.20.970.10">
    <property type="entry name" value="Transferase, Pyrimidine Nucleoside Phosphorylase, Chain C"/>
    <property type="match status" value="1"/>
</dbReference>
<dbReference type="GO" id="GO:0005829">
    <property type="term" value="C:cytosol"/>
    <property type="evidence" value="ECO:0007669"/>
    <property type="project" value="TreeGrafter"/>
</dbReference>
<dbReference type="SUPFAM" id="SSF52418">
    <property type="entry name" value="Nucleoside phosphorylase/phosphoribosyltransferase catalytic domain"/>
    <property type="match status" value="1"/>
</dbReference>
<dbReference type="GO" id="GO:0016763">
    <property type="term" value="F:pentosyltransferase activity"/>
    <property type="evidence" value="ECO:0007669"/>
    <property type="project" value="UniProtKB-ARBA"/>
</dbReference>
<gene>
    <name evidence="5" type="ORF">JW744_04135</name>
</gene>
<feature type="domain" description="Glycosyl transferase family 3" evidence="3">
    <location>
        <begin position="170"/>
        <end position="239"/>
    </location>
</feature>
<feature type="non-terminal residue" evidence="5">
    <location>
        <position position="325"/>
    </location>
</feature>
<dbReference type="Gene3D" id="2.40.40.20">
    <property type="match status" value="1"/>
</dbReference>
<keyword evidence="2" id="KW-0808">Transferase</keyword>
<sequence>MKADGEQYSQVMKARAFDIEANRMVCLLNLIDAIELGVFPLDRVELTNLGNSRKIVTVIDITKTMLGENEVGIFKEVAEKLLLKEGKKVRVRPVEKPESLGFIKRKLEGETLSESEIKAIVRDIGDNKLSEVEVAAFVVGVYIHGYNLEETAAMTKALTEDGKQLKLEKGPVLDKHCIGGTNGRTTMVVVPIIAAAGYYIPKTSSRSITSAAGTADVMEVLANVCLPLSDIKKITEKVGGVIAWGGALDLAPVDDEIIRVEHPFSLDPVGQIIASVMAKKASVGSKYVVVDLPVGPNVKIKTRDKAEGMAKKIIQVGKKLGIKVE</sequence>
<dbReference type="Proteomes" id="UP000809243">
    <property type="component" value="Unassembled WGS sequence"/>
</dbReference>
<accession>A0A938YRL1</accession>
<dbReference type="InterPro" id="IPR017459">
    <property type="entry name" value="Glycosyl_Trfase_fam3_N_dom"/>
</dbReference>
<protein>
    <submittedName>
        <fullName evidence="5">Thymidine phosphorylase</fullName>
    </submittedName>
</protein>
<dbReference type="Pfam" id="PF00591">
    <property type="entry name" value="Glycos_transf_3"/>
    <property type="match status" value="1"/>
</dbReference>
<evidence type="ECO:0000259" key="4">
    <source>
        <dbReference type="Pfam" id="PF02885"/>
    </source>
</evidence>
<evidence type="ECO:0000259" key="3">
    <source>
        <dbReference type="Pfam" id="PF00591"/>
    </source>
</evidence>
<dbReference type="EMBL" id="JAFGDB010000069">
    <property type="protein sequence ID" value="MBN2067630.1"/>
    <property type="molecule type" value="Genomic_DNA"/>
</dbReference>
<dbReference type="AlphaFoldDB" id="A0A938YRL1"/>
<comment type="caution">
    <text evidence="5">The sequence shown here is derived from an EMBL/GenBank/DDBJ whole genome shotgun (WGS) entry which is preliminary data.</text>
</comment>